<feature type="region of interest" description="Disordered" evidence="1">
    <location>
        <begin position="160"/>
        <end position="270"/>
    </location>
</feature>
<evidence type="ECO:0000313" key="3">
    <source>
        <dbReference type="WBParaSite" id="HCON_00185070-00001"/>
    </source>
</evidence>
<reference evidence="3" key="1">
    <citation type="submission" date="2020-12" db="UniProtKB">
        <authorList>
            <consortium name="WormBaseParasite"/>
        </authorList>
    </citation>
    <scope>IDENTIFICATION</scope>
    <source>
        <strain evidence="3">MHco3</strain>
    </source>
</reference>
<proteinExistence type="predicted"/>
<accession>A0A7I4Z4S1</accession>
<sequence>MRVLQILTFVILSFDCDGRRARIRPIVPALPRPSPTSIQPPRPPPVLEGSVLVREPFFPRNIPQAPGGQPDCIECPFISATRCRRGQTDCVEPVITYNQRGCSGSATVNCAAAGREITLAIKGGRNWTQLQSAPVIREQVYCRNGKWYINNGIPFNKIKCTGTPVSTSSTTNPTIESTSTSTAPTSKTPTTEYTFTSTTLSSTSESTSTSTRWTSVPESSPTTTAPTSTPTTESTTSTSTTESTTSTSTTETSTTSTTPTTSTTESSSTS</sequence>
<keyword evidence="2" id="KW-1185">Reference proteome</keyword>
<evidence type="ECO:0000313" key="2">
    <source>
        <dbReference type="Proteomes" id="UP000025227"/>
    </source>
</evidence>
<dbReference type="AlphaFoldDB" id="A0A7I4Z4S1"/>
<organism evidence="2 3">
    <name type="scientific">Haemonchus contortus</name>
    <name type="common">Barber pole worm</name>
    <dbReference type="NCBI Taxonomy" id="6289"/>
    <lineage>
        <taxon>Eukaryota</taxon>
        <taxon>Metazoa</taxon>
        <taxon>Ecdysozoa</taxon>
        <taxon>Nematoda</taxon>
        <taxon>Chromadorea</taxon>
        <taxon>Rhabditida</taxon>
        <taxon>Rhabditina</taxon>
        <taxon>Rhabditomorpha</taxon>
        <taxon>Strongyloidea</taxon>
        <taxon>Trichostrongylidae</taxon>
        <taxon>Haemonchus</taxon>
    </lineage>
</organism>
<evidence type="ECO:0000256" key="1">
    <source>
        <dbReference type="SAM" id="MobiDB-lite"/>
    </source>
</evidence>
<feature type="compositionally biased region" description="Low complexity" evidence="1">
    <location>
        <begin position="161"/>
        <end position="270"/>
    </location>
</feature>
<dbReference type="WBParaSite" id="HCON_00185070-00001">
    <property type="protein sequence ID" value="HCON_00185070-00001"/>
    <property type="gene ID" value="HCON_00185070"/>
</dbReference>
<name>A0A7I4Z4S1_HAECO</name>
<protein>
    <submittedName>
        <fullName evidence="3">CUB domain-containing protein</fullName>
    </submittedName>
</protein>
<dbReference type="OrthoDB" id="5905832at2759"/>
<dbReference type="Proteomes" id="UP000025227">
    <property type="component" value="Unplaced"/>
</dbReference>